<comment type="caution">
    <text evidence="2">The sequence shown here is derived from an EMBL/GenBank/DDBJ whole genome shotgun (WGS) entry which is preliminary data.</text>
</comment>
<gene>
    <name evidence="2" type="ORF">P4R38_05580</name>
</gene>
<dbReference type="InterPro" id="IPR008030">
    <property type="entry name" value="NmrA-like"/>
</dbReference>
<dbReference type="Gene3D" id="3.40.50.720">
    <property type="entry name" value="NAD(P)-binding Rossmann-like Domain"/>
    <property type="match status" value="1"/>
</dbReference>
<dbReference type="InterPro" id="IPR036291">
    <property type="entry name" value="NAD(P)-bd_dom_sf"/>
</dbReference>
<protein>
    <submittedName>
        <fullName evidence="2">NmrA family NAD(P)-binding protein</fullName>
    </submittedName>
</protein>
<name>A0ABT6C4P0_9MICO</name>
<dbReference type="PANTHER" id="PTHR43162:SF1">
    <property type="entry name" value="PRESTALK A DIFFERENTIATION PROTEIN A"/>
    <property type="match status" value="1"/>
</dbReference>
<evidence type="ECO:0000313" key="3">
    <source>
        <dbReference type="Proteomes" id="UP001528912"/>
    </source>
</evidence>
<feature type="domain" description="NmrA-like" evidence="1">
    <location>
        <begin position="112"/>
        <end position="220"/>
    </location>
</feature>
<reference evidence="2 3" key="1">
    <citation type="submission" date="2023-03" db="EMBL/GenBank/DDBJ databases">
        <title>YIM 133296 draft genome.</title>
        <authorList>
            <person name="Xiong L."/>
        </authorList>
    </citation>
    <scope>NUCLEOTIDE SEQUENCE [LARGE SCALE GENOMIC DNA]</scope>
    <source>
        <strain evidence="2 3">YIM 133296</strain>
    </source>
</reference>
<dbReference type="Proteomes" id="UP001528912">
    <property type="component" value="Unassembled WGS sequence"/>
</dbReference>
<keyword evidence="3" id="KW-1185">Reference proteome</keyword>
<dbReference type="Pfam" id="PF05368">
    <property type="entry name" value="NmrA"/>
    <property type="match status" value="1"/>
</dbReference>
<dbReference type="SUPFAM" id="SSF51735">
    <property type="entry name" value="NAD(P)-binding Rossmann-fold domains"/>
    <property type="match status" value="1"/>
</dbReference>
<organism evidence="2 3">
    <name type="scientific">Luteipulveratus flavus</name>
    <dbReference type="NCBI Taxonomy" id="3031728"/>
    <lineage>
        <taxon>Bacteria</taxon>
        <taxon>Bacillati</taxon>
        <taxon>Actinomycetota</taxon>
        <taxon>Actinomycetes</taxon>
        <taxon>Micrococcales</taxon>
        <taxon>Dermacoccaceae</taxon>
        <taxon>Luteipulveratus</taxon>
    </lineage>
</organism>
<sequence>MTTTTTAATGTIALTCPRGKTGRDVLAALTAHGAPVRPVGRSERTPFDWTDPDTWRPAVAGARAAYLVYQPDLAMPGSDEAIARLARIAAGEGVEHLVLLSGRNEPGAQAAEQALRESGLAWTLVTSSFFAQNFTEGLWHQAVLEGRITIPSPDVPEPFVDTADVAAVVTAALLDERHRDRQYEVSGPAALTFADAAERISAATGRPVEAEQVSPEVFVIGLVRLGLPREDADGLAWLFEQILDGRNSAPVDGVRQALGRPARSFDDVVADAAAQGVWARS</sequence>
<dbReference type="EMBL" id="JAROAV010000021">
    <property type="protein sequence ID" value="MDF8263710.1"/>
    <property type="molecule type" value="Genomic_DNA"/>
</dbReference>
<evidence type="ECO:0000259" key="1">
    <source>
        <dbReference type="Pfam" id="PF05368"/>
    </source>
</evidence>
<evidence type="ECO:0000313" key="2">
    <source>
        <dbReference type="EMBL" id="MDF8263710.1"/>
    </source>
</evidence>
<dbReference type="Gene3D" id="3.90.25.10">
    <property type="entry name" value="UDP-galactose 4-epimerase, domain 1"/>
    <property type="match status" value="1"/>
</dbReference>
<dbReference type="RefSeq" id="WP_277191375.1">
    <property type="nucleotide sequence ID" value="NZ_JAROAV010000021.1"/>
</dbReference>
<proteinExistence type="predicted"/>
<dbReference type="PANTHER" id="PTHR43162">
    <property type="match status" value="1"/>
</dbReference>
<accession>A0ABT6C4P0</accession>
<dbReference type="InterPro" id="IPR051604">
    <property type="entry name" value="Ergot_Alk_Oxidoreductase"/>
</dbReference>